<dbReference type="STRING" id="574375.AZF08_00370"/>
<gene>
    <name evidence="4" type="ORF">BAGA_00205</name>
</gene>
<keyword evidence="2" id="KW-0472">Membrane</keyword>
<comment type="caution">
    <text evidence="4">The sequence shown here is derived from an EMBL/GenBank/DDBJ whole genome shotgun (WGS) entry which is preliminary data.</text>
</comment>
<protein>
    <submittedName>
        <fullName evidence="4">Platelet activating factor</fullName>
    </submittedName>
</protein>
<feature type="region of interest" description="Disordered" evidence="1">
    <location>
        <begin position="49"/>
        <end position="72"/>
    </location>
</feature>
<evidence type="ECO:0000259" key="3">
    <source>
        <dbReference type="Pfam" id="PF13472"/>
    </source>
</evidence>
<dbReference type="eggNOG" id="COG2755">
    <property type="taxonomic scope" value="Bacteria"/>
</dbReference>
<dbReference type="EMBL" id="JOTM01000001">
    <property type="protein sequence ID" value="KEK25703.1"/>
    <property type="molecule type" value="Genomic_DNA"/>
</dbReference>
<reference evidence="4 5" key="1">
    <citation type="submission" date="2014-06" db="EMBL/GenBank/DDBJ databases">
        <title>Draft genome sequence of Bacillus gaemokensis JCM 15801 (MCCC 1A00707).</title>
        <authorList>
            <person name="Lai Q."/>
            <person name="Liu Y."/>
            <person name="Shao Z."/>
        </authorList>
    </citation>
    <scope>NUCLEOTIDE SEQUENCE [LARGE SCALE GENOMIC DNA]</scope>
    <source>
        <strain evidence="4 5">JCM 15801</strain>
    </source>
</reference>
<dbReference type="GO" id="GO:0004622">
    <property type="term" value="F:phosphatidylcholine lysophospholipase activity"/>
    <property type="evidence" value="ECO:0007669"/>
    <property type="project" value="TreeGrafter"/>
</dbReference>
<accession>A0A073KTJ7</accession>
<evidence type="ECO:0000313" key="5">
    <source>
        <dbReference type="Proteomes" id="UP000027778"/>
    </source>
</evidence>
<feature type="compositionally biased region" description="Basic and acidic residues" evidence="1">
    <location>
        <begin position="49"/>
        <end position="58"/>
    </location>
</feature>
<sequence length="266" mass="30123">MNLKKVATISITLNATLFLLGGYFIYTNGGSSFIKDKISFFTSDDRELETPSEPKIKGTEVSSSTGSNNDKKRAFTPLHKVRESVFNSAVSVETGVVFLGDSLTDYNEWGEAFPHVKTYNRGISGDTTIDVIARLNQVIDLKPSKVFLMVGINDLRAKTPKEEVVKNYNNIVKQLKTKLPGTKIFIESILPVHVSKPSNLNNEDVNWINRELEKIAKENEYTFINLHPLFVDNDGRLKKEWTVDGVHINGEGYKVWENEIKNYVYR</sequence>
<keyword evidence="2" id="KW-0812">Transmembrane</keyword>
<dbReference type="Pfam" id="PF13472">
    <property type="entry name" value="Lipase_GDSL_2"/>
    <property type="match status" value="1"/>
</dbReference>
<dbReference type="InterPro" id="IPR051532">
    <property type="entry name" value="Ester_Hydrolysis_Enzymes"/>
</dbReference>
<dbReference type="InterPro" id="IPR036514">
    <property type="entry name" value="SGNH_hydro_sf"/>
</dbReference>
<proteinExistence type="predicted"/>
<dbReference type="Gene3D" id="3.40.50.1110">
    <property type="entry name" value="SGNH hydrolase"/>
    <property type="match status" value="1"/>
</dbReference>
<dbReference type="InterPro" id="IPR013830">
    <property type="entry name" value="SGNH_hydro"/>
</dbReference>
<evidence type="ECO:0000256" key="2">
    <source>
        <dbReference type="SAM" id="Phobius"/>
    </source>
</evidence>
<dbReference type="CDD" id="cd01828">
    <property type="entry name" value="sialate_O-acetylesterase_like2"/>
    <property type="match status" value="1"/>
</dbReference>
<organism evidence="4 5">
    <name type="scientific">Bacillus gaemokensis</name>
    <dbReference type="NCBI Taxonomy" id="574375"/>
    <lineage>
        <taxon>Bacteria</taxon>
        <taxon>Bacillati</taxon>
        <taxon>Bacillota</taxon>
        <taxon>Bacilli</taxon>
        <taxon>Bacillales</taxon>
        <taxon>Bacillaceae</taxon>
        <taxon>Bacillus</taxon>
        <taxon>Bacillus cereus group</taxon>
    </lineage>
</organism>
<feature type="domain" description="SGNH hydrolase-type esterase" evidence="3">
    <location>
        <begin position="98"/>
        <end position="255"/>
    </location>
</feature>
<dbReference type="PANTHER" id="PTHR30383:SF5">
    <property type="entry name" value="SGNH HYDROLASE-TYPE ESTERASE DOMAIN-CONTAINING PROTEIN"/>
    <property type="match status" value="1"/>
</dbReference>
<dbReference type="PANTHER" id="PTHR30383">
    <property type="entry name" value="THIOESTERASE 1/PROTEASE 1/LYSOPHOSPHOLIPASE L1"/>
    <property type="match status" value="1"/>
</dbReference>
<evidence type="ECO:0000256" key="1">
    <source>
        <dbReference type="SAM" id="MobiDB-lite"/>
    </source>
</evidence>
<evidence type="ECO:0000313" key="4">
    <source>
        <dbReference type="EMBL" id="KEK25703.1"/>
    </source>
</evidence>
<dbReference type="AlphaFoldDB" id="A0A073KTJ7"/>
<feature type="transmembrane region" description="Helical" evidence="2">
    <location>
        <begin position="6"/>
        <end position="26"/>
    </location>
</feature>
<dbReference type="RefSeq" id="WP_033672043.1">
    <property type="nucleotide sequence ID" value="NZ_JOTM01000001.1"/>
</dbReference>
<dbReference type="OrthoDB" id="2513075at2"/>
<dbReference type="SUPFAM" id="SSF52266">
    <property type="entry name" value="SGNH hydrolase"/>
    <property type="match status" value="1"/>
</dbReference>
<dbReference type="Proteomes" id="UP000027778">
    <property type="component" value="Unassembled WGS sequence"/>
</dbReference>
<name>A0A073KTJ7_9BACI</name>
<keyword evidence="2" id="KW-1133">Transmembrane helix</keyword>
<keyword evidence="5" id="KW-1185">Reference proteome</keyword>